<dbReference type="Proteomes" id="UP001329430">
    <property type="component" value="Chromosome 7"/>
</dbReference>
<feature type="transmembrane region" description="Helical" evidence="1">
    <location>
        <begin position="43"/>
        <end position="64"/>
    </location>
</feature>
<gene>
    <name evidence="2" type="ORF">RI129_009975</name>
</gene>
<keyword evidence="3" id="KW-1185">Reference proteome</keyword>
<name>A0AAN7V748_9COLE</name>
<evidence type="ECO:0000256" key="1">
    <source>
        <dbReference type="SAM" id="Phobius"/>
    </source>
</evidence>
<reference evidence="2 3" key="1">
    <citation type="journal article" date="2024" name="Insects">
        <title>An Improved Chromosome-Level Genome Assembly of the Firefly Pyrocoelia pectoralis.</title>
        <authorList>
            <person name="Fu X."/>
            <person name="Meyer-Rochow V.B."/>
            <person name="Ballantyne L."/>
            <person name="Zhu X."/>
        </authorList>
    </citation>
    <scope>NUCLEOTIDE SEQUENCE [LARGE SCALE GENOMIC DNA]</scope>
    <source>
        <strain evidence="2">XCY_ONT2</strain>
    </source>
</reference>
<dbReference type="EMBL" id="JAVRBK010000007">
    <property type="protein sequence ID" value="KAK5641428.1"/>
    <property type="molecule type" value="Genomic_DNA"/>
</dbReference>
<feature type="transmembrane region" description="Helical" evidence="1">
    <location>
        <begin position="157"/>
        <end position="178"/>
    </location>
</feature>
<keyword evidence="1" id="KW-1133">Transmembrane helix</keyword>
<comment type="caution">
    <text evidence="2">The sequence shown here is derived from an EMBL/GenBank/DDBJ whole genome shotgun (WGS) entry which is preliminary data.</text>
</comment>
<sequence>MFPLKFQLCKTFYFPSVINPFTRSYRRNQKAVRKACRFPLFDLCNFYGVIFGLFGMGVCLYDILNIVQCGRTLPCSCSRGKIDFHLKFLTPEHERDCKLINLVLSFQCYALLVYGTTMKRPNLFLPWLTLYALVIIGDIFVFTMQLFTEGCDFEKRFLSSSLILVYNWLVIFCLFINLKI</sequence>
<protein>
    <submittedName>
        <fullName evidence="2">Uncharacterized protein</fullName>
    </submittedName>
</protein>
<organism evidence="2 3">
    <name type="scientific">Pyrocoelia pectoralis</name>
    <dbReference type="NCBI Taxonomy" id="417401"/>
    <lineage>
        <taxon>Eukaryota</taxon>
        <taxon>Metazoa</taxon>
        <taxon>Ecdysozoa</taxon>
        <taxon>Arthropoda</taxon>
        <taxon>Hexapoda</taxon>
        <taxon>Insecta</taxon>
        <taxon>Pterygota</taxon>
        <taxon>Neoptera</taxon>
        <taxon>Endopterygota</taxon>
        <taxon>Coleoptera</taxon>
        <taxon>Polyphaga</taxon>
        <taxon>Elateriformia</taxon>
        <taxon>Elateroidea</taxon>
        <taxon>Lampyridae</taxon>
        <taxon>Lampyrinae</taxon>
        <taxon>Pyrocoelia</taxon>
    </lineage>
</organism>
<feature type="transmembrane region" description="Helical" evidence="1">
    <location>
        <begin position="124"/>
        <end position="145"/>
    </location>
</feature>
<keyword evidence="1" id="KW-0812">Transmembrane</keyword>
<keyword evidence="1" id="KW-0472">Membrane</keyword>
<proteinExistence type="predicted"/>
<dbReference type="AlphaFoldDB" id="A0AAN7V748"/>
<accession>A0AAN7V748</accession>
<evidence type="ECO:0000313" key="2">
    <source>
        <dbReference type="EMBL" id="KAK5641428.1"/>
    </source>
</evidence>
<evidence type="ECO:0000313" key="3">
    <source>
        <dbReference type="Proteomes" id="UP001329430"/>
    </source>
</evidence>